<keyword evidence="7" id="KW-1185">Reference proteome</keyword>
<dbReference type="AlphaFoldDB" id="A0A0D5NNA6"/>
<dbReference type="GO" id="GO:0008483">
    <property type="term" value="F:transaminase activity"/>
    <property type="evidence" value="ECO:0007669"/>
    <property type="project" value="UniProtKB-KW"/>
</dbReference>
<dbReference type="KEGG" id="pbj:VN24_22245"/>
<keyword evidence="2 6" id="KW-0032">Aminotransferase</keyword>
<organism evidence="6 7">
    <name type="scientific">Paenibacillus beijingensis</name>
    <dbReference type="NCBI Taxonomy" id="1126833"/>
    <lineage>
        <taxon>Bacteria</taxon>
        <taxon>Bacillati</taxon>
        <taxon>Bacillota</taxon>
        <taxon>Bacilli</taxon>
        <taxon>Bacillales</taxon>
        <taxon>Paenibacillaceae</taxon>
        <taxon>Paenibacillus</taxon>
    </lineage>
</organism>
<evidence type="ECO:0000313" key="7">
    <source>
        <dbReference type="Proteomes" id="UP000032633"/>
    </source>
</evidence>
<dbReference type="InterPro" id="IPR049704">
    <property type="entry name" value="Aminotrans_3_PPA_site"/>
</dbReference>
<dbReference type="OrthoDB" id="9807885at2"/>
<dbReference type="PROSITE" id="PS00600">
    <property type="entry name" value="AA_TRANSFER_CLASS_3"/>
    <property type="match status" value="1"/>
</dbReference>
<dbReference type="PANTHER" id="PTHR43094">
    <property type="entry name" value="AMINOTRANSFERASE"/>
    <property type="match status" value="1"/>
</dbReference>
<keyword evidence="4 5" id="KW-0663">Pyridoxal phosphate</keyword>
<keyword evidence="3 6" id="KW-0808">Transferase</keyword>
<evidence type="ECO:0000256" key="3">
    <source>
        <dbReference type="ARBA" id="ARBA00022679"/>
    </source>
</evidence>
<evidence type="ECO:0000313" key="6">
    <source>
        <dbReference type="EMBL" id="AJY76789.1"/>
    </source>
</evidence>
<protein>
    <submittedName>
        <fullName evidence="6">Aminotransferase</fullName>
    </submittedName>
</protein>
<dbReference type="PANTHER" id="PTHR43094:SF1">
    <property type="entry name" value="AMINOTRANSFERASE CLASS-III"/>
    <property type="match status" value="1"/>
</dbReference>
<dbReference type="EMBL" id="CP011058">
    <property type="protein sequence ID" value="AJY76789.1"/>
    <property type="molecule type" value="Genomic_DNA"/>
</dbReference>
<dbReference type="FunFam" id="3.40.640.10:FF:000014">
    <property type="entry name" value="Adenosylmethionine-8-amino-7-oxononanoate aminotransferase, probable"/>
    <property type="match status" value="1"/>
</dbReference>
<dbReference type="InterPro" id="IPR015422">
    <property type="entry name" value="PyrdxlP-dep_Trfase_small"/>
</dbReference>
<comment type="similarity">
    <text evidence="1 5">Belongs to the class-III pyridoxal-phosphate-dependent aminotransferase family.</text>
</comment>
<evidence type="ECO:0000256" key="1">
    <source>
        <dbReference type="ARBA" id="ARBA00008954"/>
    </source>
</evidence>
<gene>
    <name evidence="6" type="ORF">VN24_22245</name>
</gene>
<dbReference type="Gene3D" id="3.90.1150.10">
    <property type="entry name" value="Aspartate Aminotransferase, domain 1"/>
    <property type="match status" value="1"/>
</dbReference>
<proteinExistence type="inferred from homology"/>
<reference evidence="6 7" key="1">
    <citation type="journal article" date="2015" name="J. Biotechnol.">
        <title>Complete genome sequence of Paenibacillus beijingensis 7188(T) (=DSM 24997(T)), a novel rhizobacterium from jujube garden soil.</title>
        <authorList>
            <person name="Kwak Y."/>
            <person name="Shin J.H."/>
        </authorList>
    </citation>
    <scope>NUCLEOTIDE SEQUENCE [LARGE SCALE GENOMIC DNA]</scope>
    <source>
        <strain evidence="6 7">DSM 24997</strain>
    </source>
</reference>
<evidence type="ECO:0000256" key="4">
    <source>
        <dbReference type="ARBA" id="ARBA00022898"/>
    </source>
</evidence>
<name>A0A0D5NNA6_9BACL</name>
<dbReference type="GO" id="GO:0030170">
    <property type="term" value="F:pyridoxal phosphate binding"/>
    <property type="evidence" value="ECO:0007669"/>
    <property type="project" value="InterPro"/>
</dbReference>
<dbReference type="InterPro" id="IPR015421">
    <property type="entry name" value="PyrdxlP-dep_Trfase_major"/>
</dbReference>
<dbReference type="Gene3D" id="3.40.640.10">
    <property type="entry name" value="Type I PLP-dependent aspartate aminotransferase-like (Major domain)"/>
    <property type="match status" value="1"/>
</dbReference>
<dbReference type="SUPFAM" id="SSF53383">
    <property type="entry name" value="PLP-dependent transferases"/>
    <property type="match status" value="1"/>
</dbReference>
<dbReference type="PATRIC" id="fig|1126833.4.peg.4886"/>
<dbReference type="Pfam" id="PF00202">
    <property type="entry name" value="Aminotran_3"/>
    <property type="match status" value="1"/>
</dbReference>
<evidence type="ECO:0000256" key="2">
    <source>
        <dbReference type="ARBA" id="ARBA00022576"/>
    </source>
</evidence>
<dbReference type="HOGENOM" id="CLU_016922_4_1_9"/>
<dbReference type="Proteomes" id="UP000032633">
    <property type="component" value="Chromosome"/>
</dbReference>
<reference evidence="7" key="2">
    <citation type="submission" date="2015-03" db="EMBL/GenBank/DDBJ databases">
        <title>Genome sequence of Paenibacillus beijingensis strain DSM 24997T.</title>
        <authorList>
            <person name="Kwak Y."/>
            <person name="Shin J.-H."/>
        </authorList>
    </citation>
    <scope>NUCLEOTIDE SEQUENCE [LARGE SCALE GENOMIC DNA]</scope>
    <source>
        <strain evidence="7">DSM 24997</strain>
    </source>
</reference>
<dbReference type="CDD" id="cd00610">
    <property type="entry name" value="OAT_like"/>
    <property type="match status" value="1"/>
</dbReference>
<dbReference type="STRING" id="1126833.VN24_22245"/>
<dbReference type="PIRSF" id="PIRSF000521">
    <property type="entry name" value="Transaminase_4ab_Lys_Orn"/>
    <property type="match status" value="1"/>
</dbReference>
<dbReference type="RefSeq" id="WP_045672214.1">
    <property type="nucleotide sequence ID" value="NZ_CP011058.1"/>
</dbReference>
<dbReference type="InterPro" id="IPR015424">
    <property type="entry name" value="PyrdxlP-dep_Trfase"/>
</dbReference>
<dbReference type="InterPro" id="IPR005814">
    <property type="entry name" value="Aminotrans_3"/>
</dbReference>
<evidence type="ECO:0000256" key="5">
    <source>
        <dbReference type="RuleBase" id="RU003560"/>
    </source>
</evidence>
<sequence length="445" mass="49156">MTIQVDISMNELQQLDKQHFLHPSSSIKQQQEHGPAFIFTEGNGIYLKDISGKKVIDGLSSLWNVNIGHGRKEMGQAAFDQMSKLAYSSCFATFSHEPAILLAAKLAELTPGDLNATFFTSGGSESNDTAIKLVRHYWILKNQPQKKKIISRTKSYHGLTIGATSATGIKVFRDFTQSLAPDFYYADHFSPESLRELIEVEGPDTIAAFISEPVQGTGGVLIAPDGYFQEIRKICDEYHILFISDEVITGFGRTGKYFGIEHYGVIPDMMTVAKGITSGYAPLGGVILSQKIHHEFIELSTETLFHGYTYSGHPVSCAVALKNIEILEREKLVENARVMGEELLKGFQWLQKEHEIVGEVRGLGLMAAIELVQDKATHTRFAKPLAPTIATELMKRGLNCRAVVLEGADTLVFAPPFIITPKVVNRMIEILHDTLSIVESSSHSG</sequence>
<accession>A0A0D5NNA6</accession>